<accession>A0A2Z6G9M3</accession>
<feature type="chain" id="PRO_5017362410" evidence="6">
    <location>
        <begin position="19"/>
        <end position="420"/>
    </location>
</feature>
<sequence length="420" mass="46943">MKPIVLALALAFAAPIMAEEISYPDLPPPAQAEAAISRSITVLTAESGIKFEQSNRRRWSSGNYEFNVRAGSAQRRIASTGQALKEWDVAIERPVRLPNKMLIDQEIGAEGVQRAEFTLGDARHEAGRLLLRLWFTWQREQAQVAQWQQQELTLQRLAAMTEKRVKAGDAPKMEHNQALAAAAQAGVSRRQALMRAQLAANEIVRQFPGLELPENVPRSTPQAIQNDFTYWKDQVFQHNHELGMVRSDRHLQQLLAQRSRADRIPDPTVGMRYSSEMAGNEKVTGVYVSVPLSFGLRSAQAEGMQHQAEIATNREAFVQRRLEGDVYATHTQAVSSFTTWQQAADAGNSIRQNAELVARAYALGESSLSDTLTARRIALESTLAEATAQLDANEARYRLLLDAHQLWPLDSDEDVTHDHY</sequence>
<name>A0A2Z6G9M3_9PROT</name>
<dbReference type="RefSeq" id="WP_232013215.1">
    <property type="nucleotide sequence ID" value="NZ_AP018738.1"/>
</dbReference>
<comment type="subcellular location">
    <subcellularLocation>
        <location evidence="1">Cell outer membrane</location>
    </subcellularLocation>
</comment>
<dbReference type="InterPro" id="IPR051906">
    <property type="entry name" value="TolC-like"/>
</dbReference>
<organism evidence="7 8">
    <name type="scientific">Ferriphaselus amnicola</name>
    <dbReference type="NCBI Taxonomy" id="1188319"/>
    <lineage>
        <taxon>Bacteria</taxon>
        <taxon>Pseudomonadati</taxon>
        <taxon>Pseudomonadota</taxon>
        <taxon>Betaproteobacteria</taxon>
        <taxon>Nitrosomonadales</taxon>
        <taxon>Gallionellaceae</taxon>
        <taxon>Ferriphaselus</taxon>
    </lineage>
</organism>
<dbReference type="SUPFAM" id="SSF56954">
    <property type="entry name" value="Outer membrane efflux proteins (OEP)"/>
    <property type="match status" value="1"/>
</dbReference>
<dbReference type="GO" id="GO:0015562">
    <property type="term" value="F:efflux transmembrane transporter activity"/>
    <property type="evidence" value="ECO:0007669"/>
    <property type="project" value="InterPro"/>
</dbReference>
<dbReference type="Proteomes" id="UP000033070">
    <property type="component" value="Chromosome"/>
</dbReference>
<dbReference type="EMBL" id="AP018738">
    <property type="protein sequence ID" value="BBE50187.1"/>
    <property type="molecule type" value="Genomic_DNA"/>
</dbReference>
<dbReference type="GO" id="GO:1990281">
    <property type="term" value="C:efflux pump complex"/>
    <property type="evidence" value="ECO:0007669"/>
    <property type="project" value="TreeGrafter"/>
</dbReference>
<reference evidence="7 8" key="1">
    <citation type="submission" date="2018-06" db="EMBL/GenBank/DDBJ databases">
        <title>OYT1 Genome Sequencing.</title>
        <authorList>
            <person name="Kato S."/>
            <person name="Itoh T."/>
            <person name="Ohkuma M."/>
        </authorList>
    </citation>
    <scope>NUCLEOTIDE SEQUENCE [LARGE SCALE GENOMIC DNA]</scope>
    <source>
        <strain evidence="7 8">OYT1</strain>
    </source>
</reference>
<dbReference type="GO" id="GO:0009279">
    <property type="term" value="C:cell outer membrane"/>
    <property type="evidence" value="ECO:0007669"/>
    <property type="project" value="UniProtKB-SubCell"/>
</dbReference>
<evidence type="ECO:0000256" key="6">
    <source>
        <dbReference type="SAM" id="SignalP"/>
    </source>
</evidence>
<feature type="signal peptide" evidence="6">
    <location>
        <begin position="1"/>
        <end position="18"/>
    </location>
</feature>
<dbReference type="AlphaFoldDB" id="A0A2Z6G9M3"/>
<evidence type="ECO:0000256" key="4">
    <source>
        <dbReference type="ARBA" id="ARBA00023136"/>
    </source>
</evidence>
<dbReference type="STRING" id="1188319.OYT1_00132"/>
<keyword evidence="2" id="KW-1134">Transmembrane beta strand</keyword>
<proteinExistence type="predicted"/>
<dbReference type="Gene3D" id="1.20.1600.10">
    <property type="entry name" value="Outer membrane efflux proteins (OEP)"/>
    <property type="match status" value="1"/>
</dbReference>
<keyword evidence="8" id="KW-1185">Reference proteome</keyword>
<keyword evidence="6" id="KW-0732">Signal</keyword>
<evidence type="ECO:0000256" key="1">
    <source>
        <dbReference type="ARBA" id="ARBA00004442"/>
    </source>
</evidence>
<gene>
    <name evidence="7" type="ORF">OYT1_ch0620</name>
</gene>
<evidence type="ECO:0000256" key="5">
    <source>
        <dbReference type="ARBA" id="ARBA00023237"/>
    </source>
</evidence>
<keyword evidence="3" id="KW-0812">Transmembrane</keyword>
<dbReference type="KEGG" id="fam:OYT1_ch0620"/>
<evidence type="ECO:0000256" key="2">
    <source>
        <dbReference type="ARBA" id="ARBA00022452"/>
    </source>
</evidence>
<evidence type="ECO:0000313" key="7">
    <source>
        <dbReference type="EMBL" id="BBE50187.1"/>
    </source>
</evidence>
<dbReference type="PANTHER" id="PTHR30026">
    <property type="entry name" value="OUTER MEMBRANE PROTEIN TOLC"/>
    <property type="match status" value="1"/>
</dbReference>
<evidence type="ECO:0000313" key="8">
    <source>
        <dbReference type="Proteomes" id="UP000033070"/>
    </source>
</evidence>
<protein>
    <submittedName>
        <fullName evidence="7">Outer membrane efflux protein</fullName>
    </submittedName>
</protein>
<dbReference type="GO" id="GO:0015288">
    <property type="term" value="F:porin activity"/>
    <property type="evidence" value="ECO:0007669"/>
    <property type="project" value="TreeGrafter"/>
</dbReference>
<keyword evidence="5" id="KW-0998">Cell outer membrane</keyword>
<evidence type="ECO:0000256" key="3">
    <source>
        <dbReference type="ARBA" id="ARBA00022692"/>
    </source>
</evidence>
<keyword evidence="4" id="KW-0472">Membrane</keyword>
<dbReference type="PANTHER" id="PTHR30026:SF20">
    <property type="entry name" value="OUTER MEMBRANE PROTEIN TOLC"/>
    <property type="match status" value="1"/>
</dbReference>